<dbReference type="PANTHER" id="PTHR43386:SF25">
    <property type="entry name" value="PEPTIDE ABC TRANSPORTER PERMEASE PROTEIN"/>
    <property type="match status" value="1"/>
</dbReference>
<feature type="transmembrane region" description="Helical" evidence="7">
    <location>
        <begin position="156"/>
        <end position="173"/>
    </location>
</feature>
<evidence type="ECO:0000256" key="1">
    <source>
        <dbReference type="ARBA" id="ARBA00004651"/>
    </source>
</evidence>
<proteinExistence type="inferred from homology"/>
<dbReference type="PANTHER" id="PTHR43386">
    <property type="entry name" value="OLIGOPEPTIDE TRANSPORT SYSTEM PERMEASE PROTEIN APPC"/>
    <property type="match status" value="1"/>
</dbReference>
<dbReference type="CDD" id="cd06261">
    <property type="entry name" value="TM_PBP2"/>
    <property type="match status" value="1"/>
</dbReference>
<feature type="transmembrane region" description="Helical" evidence="7">
    <location>
        <begin position="257"/>
        <end position="279"/>
    </location>
</feature>
<evidence type="ECO:0000256" key="5">
    <source>
        <dbReference type="ARBA" id="ARBA00022989"/>
    </source>
</evidence>
<dbReference type="PROSITE" id="PS50928">
    <property type="entry name" value="ABC_TM1"/>
    <property type="match status" value="1"/>
</dbReference>
<keyword evidence="5 7" id="KW-1133">Transmembrane helix</keyword>
<evidence type="ECO:0000313" key="10">
    <source>
        <dbReference type="Proteomes" id="UP001500689"/>
    </source>
</evidence>
<feature type="domain" description="ABC transmembrane type-1" evidence="8">
    <location>
        <begin position="91"/>
        <end position="280"/>
    </location>
</feature>
<dbReference type="Gene3D" id="1.10.3720.10">
    <property type="entry name" value="MetI-like"/>
    <property type="match status" value="1"/>
</dbReference>
<evidence type="ECO:0000256" key="7">
    <source>
        <dbReference type="RuleBase" id="RU363032"/>
    </source>
</evidence>
<sequence length="293" mass="30381">MSVLEPELAAPVPGPVRTVRRERGVLQRPGFWLALAFTALVVVAAVAPGLLTGQDPLEIHLAQSFAAPSAAHPFGTDQSGRDVLSRVVHGAGQSLLIGIGATALGLGGALVLGLLGGLGGRAVDAVTTRIVEVLYAFPGLLLALILIAVFGNSAGTQLLAVGVASVPGYARMVRGQVLSVRGSLYVQAERVLGHSPARILFRTVLPNAFRPLAVLVTLGIGQAIVWATALGFLGLGVQPPAPEWGAMLNAGRNYLQQAWWLDFFPGAVIVLFTLSLTALGRAIRTAVQPGGHR</sequence>
<organism evidence="9 10">
    <name type="scientific">Amycolatopsis ultiminotia</name>
    <dbReference type="NCBI Taxonomy" id="543629"/>
    <lineage>
        <taxon>Bacteria</taxon>
        <taxon>Bacillati</taxon>
        <taxon>Actinomycetota</taxon>
        <taxon>Actinomycetes</taxon>
        <taxon>Pseudonocardiales</taxon>
        <taxon>Pseudonocardiaceae</taxon>
        <taxon>Amycolatopsis</taxon>
    </lineage>
</organism>
<comment type="similarity">
    <text evidence="7">Belongs to the binding-protein-dependent transport system permease family.</text>
</comment>
<dbReference type="InterPro" id="IPR035906">
    <property type="entry name" value="MetI-like_sf"/>
</dbReference>
<dbReference type="SUPFAM" id="SSF161098">
    <property type="entry name" value="MetI-like"/>
    <property type="match status" value="1"/>
</dbReference>
<gene>
    <name evidence="9" type="ORF">GCM10022222_55470</name>
</gene>
<dbReference type="InterPro" id="IPR000515">
    <property type="entry name" value="MetI-like"/>
</dbReference>
<keyword evidence="2 7" id="KW-0813">Transport</keyword>
<keyword evidence="10" id="KW-1185">Reference proteome</keyword>
<evidence type="ECO:0000256" key="4">
    <source>
        <dbReference type="ARBA" id="ARBA00022692"/>
    </source>
</evidence>
<feature type="transmembrane region" description="Helical" evidence="7">
    <location>
        <begin position="95"/>
        <end position="118"/>
    </location>
</feature>
<dbReference type="Pfam" id="PF00528">
    <property type="entry name" value="BPD_transp_1"/>
    <property type="match status" value="1"/>
</dbReference>
<dbReference type="InterPro" id="IPR050366">
    <property type="entry name" value="BP-dependent_transpt_permease"/>
</dbReference>
<evidence type="ECO:0000313" key="9">
    <source>
        <dbReference type="EMBL" id="GAA3564658.1"/>
    </source>
</evidence>
<dbReference type="RefSeq" id="WP_344864952.1">
    <property type="nucleotide sequence ID" value="NZ_BAAAZN010000013.1"/>
</dbReference>
<comment type="caution">
    <text evidence="9">The sequence shown here is derived from an EMBL/GenBank/DDBJ whole genome shotgun (WGS) entry which is preliminary data.</text>
</comment>
<comment type="subcellular location">
    <subcellularLocation>
        <location evidence="1 7">Cell membrane</location>
        <topology evidence="1 7">Multi-pass membrane protein</topology>
    </subcellularLocation>
</comment>
<dbReference type="Proteomes" id="UP001500689">
    <property type="component" value="Unassembled WGS sequence"/>
</dbReference>
<evidence type="ECO:0000256" key="3">
    <source>
        <dbReference type="ARBA" id="ARBA00022475"/>
    </source>
</evidence>
<reference evidence="10" key="1">
    <citation type="journal article" date="2019" name="Int. J. Syst. Evol. Microbiol.">
        <title>The Global Catalogue of Microorganisms (GCM) 10K type strain sequencing project: providing services to taxonomists for standard genome sequencing and annotation.</title>
        <authorList>
            <consortium name="The Broad Institute Genomics Platform"/>
            <consortium name="The Broad Institute Genome Sequencing Center for Infectious Disease"/>
            <person name="Wu L."/>
            <person name="Ma J."/>
        </authorList>
    </citation>
    <scope>NUCLEOTIDE SEQUENCE [LARGE SCALE GENOMIC DNA]</scope>
    <source>
        <strain evidence="10">JCM 16898</strain>
    </source>
</reference>
<evidence type="ECO:0000256" key="6">
    <source>
        <dbReference type="ARBA" id="ARBA00023136"/>
    </source>
</evidence>
<evidence type="ECO:0000259" key="8">
    <source>
        <dbReference type="PROSITE" id="PS50928"/>
    </source>
</evidence>
<accession>A0ABP6XBL3</accession>
<evidence type="ECO:0000256" key="2">
    <source>
        <dbReference type="ARBA" id="ARBA00022448"/>
    </source>
</evidence>
<name>A0ABP6XBL3_9PSEU</name>
<feature type="transmembrane region" description="Helical" evidence="7">
    <location>
        <begin position="130"/>
        <end position="150"/>
    </location>
</feature>
<keyword evidence="6 7" id="KW-0472">Membrane</keyword>
<keyword evidence="4 7" id="KW-0812">Transmembrane</keyword>
<keyword evidence="3" id="KW-1003">Cell membrane</keyword>
<feature type="transmembrane region" description="Helical" evidence="7">
    <location>
        <begin position="30"/>
        <end position="51"/>
    </location>
</feature>
<protein>
    <submittedName>
        <fullName evidence="9">ABC transporter permease</fullName>
    </submittedName>
</protein>
<feature type="transmembrane region" description="Helical" evidence="7">
    <location>
        <begin position="212"/>
        <end position="237"/>
    </location>
</feature>
<dbReference type="EMBL" id="BAAAZN010000013">
    <property type="protein sequence ID" value="GAA3564658.1"/>
    <property type="molecule type" value="Genomic_DNA"/>
</dbReference>